<evidence type="ECO:0000256" key="1">
    <source>
        <dbReference type="ARBA" id="ARBA00005194"/>
    </source>
</evidence>
<keyword evidence="10" id="KW-0443">Lipid metabolism</keyword>
<dbReference type="EMBL" id="FOOE01000041">
    <property type="protein sequence ID" value="SFG26229.1"/>
    <property type="molecule type" value="Genomic_DNA"/>
</dbReference>
<dbReference type="EMBL" id="QAMZ01000043">
    <property type="protein sequence ID" value="PWL53016.1"/>
    <property type="molecule type" value="Genomic_DNA"/>
</dbReference>
<evidence type="ECO:0000256" key="7">
    <source>
        <dbReference type="ARBA" id="ARBA00048508"/>
    </source>
</evidence>
<feature type="domain" description="Ketoreductase" evidence="11">
    <location>
        <begin position="4"/>
        <end position="184"/>
    </location>
</feature>
<evidence type="ECO:0000259" key="11">
    <source>
        <dbReference type="SMART" id="SM00822"/>
    </source>
</evidence>
<dbReference type="RefSeq" id="WP_027638221.1">
    <property type="nucleotide sequence ID" value="NZ_BAAACD010000019.1"/>
</dbReference>
<dbReference type="GeneID" id="90544545"/>
<comment type="catalytic activity">
    <reaction evidence="7 10">
        <text>a (3R)-hydroxyacyl-[ACP] + NADP(+) = a 3-oxoacyl-[ACP] + NADPH + H(+)</text>
        <dbReference type="Rhea" id="RHEA:17397"/>
        <dbReference type="Rhea" id="RHEA-COMP:9916"/>
        <dbReference type="Rhea" id="RHEA-COMP:9945"/>
        <dbReference type="ChEBI" id="CHEBI:15378"/>
        <dbReference type="ChEBI" id="CHEBI:57783"/>
        <dbReference type="ChEBI" id="CHEBI:58349"/>
        <dbReference type="ChEBI" id="CHEBI:78776"/>
        <dbReference type="ChEBI" id="CHEBI:78827"/>
        <dbReference type="EC" id="1.1.1.100"/>
    </reaction>
</comment>
<keyword evidence="10" id="KW-0444">Lipid biosynthesis</keyword>
<evidence type="ECO:0000256" key="2">
    <source>
        <dbReference type="ARBA" id="ARBA00006484"/>
    </source>
</evidence>
<gene>
    <name evidence="12" type="ORF">DBY38_09075</name>
    <name evidence="13" type="ORF">SAMN04487885_1418</name>
</gene>
<dbReference type="SUPFAM" id="SSF51735">
    <property type="entry name" value="NAD(P)-binding Rossmann-fold domains"/>
    <property type="match status" value="1"/>
</dbReference>
<evidence type="ECO:0000256" key="9">
    <source>
        <dbReference type="PIRSR" id="PIRSR611284-2"/>
    </source>
</evidence>
<keyword evidence="5 10" id="KW-0560">Oxidoreductase</keyword>
<evidence type="ECO:0000256" key="6">
    <source>
        <dbReference type="ARBA" id="ARBA00023221"/>
    </source>
</evidence>
<dbReference type="Gene3D" id="3.40.50.720">
    <property type="entry name" value="NAD(P)-binding Rossmann-like Domain"/>
    <property type="match status" value="1"/>
</dbReference>
<sequence length="245" mass="26367">MKDKCAVVTGGNRGIGRAIAIKLAKEGARLIINYRSDEEGALETLRMIEELGGKAHIFKADVSKFNEALELINYSKEKFNGVDILVNNAGITKDGLILRMKEEDFDKVIEVNLKGTFNCIKHAVPVMLKKKEGIILNISSVSGVMGNVGQCNYSASKAGIIGLTKSLAKELGGKNIRINAIAPGFINTDMTKVLSDEVKESIRKATALKKFGEPEDIAETAAFLCSKRSGYITGQVISVDGGMAI</sequence>
<dbReference type="PANTHER" id="PTHR42879">
    <property type="entry name" value="3-OXOACYL-(ACYL-CARRIER-PROTEIN) REDUCTASE"/>
    <property type="match status" value="1"/>
</dbReference>
<keyword evidence="10" id="KW-0275">Fatty acid biosynthesis</keyword>
<dbReference type="GO" id="GO:0008202">
    <property type="term" value="P:steroid metabolic process"/>
    <property type="evidence" value="ECO:0007669"/>
    <property type="project" value="UniProtKB-KW"/>
</dbReference>
<dbReference type="STRING" id="1529.SAMN04487885_1418"/>
<name>A0A1I2QFV7_9CLOT</name>
<dbReference type="OrthoDB" id="9803333at2"/>
<feature type="binding site" evidence="9">
    <location>
        <begin position="153"/>
        <end position="157"/>
    </location>
    <ligand>
        <name>NADP(+)</name>
        <dbReference type="ChEBI" id="CHEBI:58349"/>
    </ligand>
</feature>
<comment type="subunit">
    <text evidence="10">Homotetramer.</text>
</comment>
<evidence type="ECO:0000313" key="12">
    <source>
        <dbReference type="EMBL" id="PWL53016.1"/>
    </source>
</evidence>
<evidence type="ECO:0000256" key="8">
    <source>
        <dbReference type="PIRSR" id="PIRSR611284-1"/>
    </source>
</evidence>
<reference evidence="12 15" key="2">
    <citation type="submission" date="2018-03" db="EMBL/GenBank/DDBJ databases">
        <title>The uncultured portion of the human microbiome is neutrally assembled.</title>
        <authorList>
            <person name="Jeraldo P."/>
            <person name="Boardman L."/>
            <person name="White B.A."/>
            <person name="Nelson H."/>
            <person name="Goldenfeld N."/>
            <person name="Chia N."/>
        </authorList>
    </citation>
    <scope>NUCLEOTIDE SEQUENCE [LARGE SCALE GENOMIC DNA]</scope>
    <source>
        <strain evidence="12">CIM:MAG 903</strain>
    </source>
</reference>
<keyword evidence="4 9" id="KW-0521">NADP</keyword>
<feature type="binding site" evidence="9">
    <location>
        <position position="186"/>
    </location>
    <ligand>
        <name>NADP(+)</name>
        <dbReference type="ChEBI" id="CHEBI:58349"/>
    </ligand>
</feature>
<dbReference type="PANTHER" id="PTHR42879:SF2">
    <property type="entry name" value="3-OXOACYL-[ACYL-CARRIER-PROTEIN] REDUCTASE FABG"/>
    <property type="match status" value="1"/>
</dbReference>
<dbReference type="PROSITE" id="PS00061">
    <property type="entry name" value="ADH_SHORT"/>
    <property type="match status" value="1"/>
</dbReference>
<dbReference type="PRINTS" id="PR00080">
    <property type="entry name" value="SDRFAMILY"/>
</dbReference>
<feature type="active site" description="Proton acceptor" evidence="8">
    <location>
        <position position="153"/>
    </location>
</feature>
<feature type="binding site" evidence="9">
    <location>
        <begin position="10"/>
        <end position="13"/>
    </location>
    <ligand>
        <name>NADP(+)</name>
        <dbReference type="ChEBI" id="CHEBI:58349"/>
    </ligand>
</feature>
<dbReference type="CDD" id="cd05333">
    <property type="entry name" value="BKR_SDR_c"/>
    <property type="match status" value="1"/>
</dbReference>
<comment type="pathway">
    <text evidence="1 10">Lipid metabolism; fatty acid biosynthesis.</text>
</comment>
<dbReference type="InterPro" id="IPR036291">
    <property type="entry name" value="NAD(P)-bd_dom_sf"/>
</dbReference>
<dbReference type="Proteomes" id="UP000182135">
    <property type="component" value="Unassembled WGS sequence"/>
</dbReference>
<dbReference type="NCBIfam" id="TIGR01830">
    <property type="entry name" value="3oxo_ACP_reduc"/>
    <property type="match status" value="1"/>
</dbReference>
<dbReference type="Proteomes" id="UP000246114">
    <property type="component" value="Unassembled WGS sequence"/>
</dbReference>
<proteinExistence type="inferred from homology"/>
<dbReference type="FunFam" id="3.40.50.720:FF:000115">
    <property type="entry name" value="3-oxoacyl-[acyl-carrier-protein] reductase FabG"/>
    <property type="match status" value="1"/>
</dbReference>
<dbReference type="EC" id="1.1.1.100" evidence="3 10"/>
<dbReference type="GO" id="GO:0051287">
    <property type="term" value="F:NAD binding"/>
    <property type="evidence" value="ECO:0007669"/>
    <property type="project" value="UniProtKB-UniRule"/>
</dbReference>
<dbReference type="Pfam" id="PF13561">
    <property type="entry name" value="adh_short_C2"/>
    <property type="match status" value="1"/>
</dbReference>
<dbReference type="AlphaFoldDB" id="A0A1I2QFV7"/>
<evidence type="ECO:0000313" key="13">
    <source>
        <dbReference type="EMBL" id="SFG26229.1"/>
    </source>
</evidence>
<dbReference type="eggNOG" id="COG1028">
    <property type="taxonomic scope" value="Bacteria"/>
</dbReference>
<dbReference type="InterPro" id="IPR020904">
    <property type="entry name" value="Sc_DH/Rdtase_CS"/>
</dbReference>
<evidence type="ECO:0000313" key="14">
    <source>
        <dbReference type="Proteomes" id="UP000182135"/>
    </source>
</evidence>
<keyword evidence="6" id="KW-0753">Steroid metabolism</keyword>
<evidence type="ECO:0000313" key="15">
    <source>
        <dbReference type="Proteomes" id="UP000246114"/>
    </source>
</evidence>
<evidence type="ECO:0000256" key="5">
    <source>
        <dbReference type="ARBA" id="ARBA00023002"/>
    </source>
</evidence>
<organism evidence="13 14">
    <name type="scientific">Clostridium cadaveris</name>
    <dbReference type="NCBI Taxonomy" id="1529"/>
    <lineage>
        <taxon>Bacteria</taxon>
        <taxon>Bacillati</taxon>
        <taxon>Bacillota</taxon>
        <taxon>Clostridia</taxon>
        <taxon>Eubacteriales</taxon>
        <taxon>Clostridiaceae</taxon>
        <taxon>Clostridium</taxon>
    </lineage>
</organism>
<dbReference type="GO" id="GO:0006633">
    <property type="term" value="P:fatty acid biosynthetic process"/>
    <property type="evidence" value="ECO:0007669"/>
    <property type="project" value="UniProtKB-UniPathway"/>
</dbReference>
<evidence type="ECO:0000256" key="4">
    <source>
        <dbReference type="ARBA" id="ARBA00022857"/>
    </source>
</evidence>
<dbReference type="UniPathway" id="UPA00094"/>
<dbReference type="InterPro" id="IPR002347">
    <property type="entry name" value="SDR_fam"/>
</dbReference>
<dbReference type="InterPro" id="IPR050259">
    <property type="entry name" value="SDR"/>
</dbReference>
<dbReference type="NCBIfam" id="NF005559">
    <property type="entry name" value="PRK07231.1"/>
    <property type="match status" value="1"/>
</dbReference>
<dbReference type="NCBIfam" id="NF009466">
    <property type="entry name" value="PRK12826.1-2"/>
    <property type="match status" value="1"/>
</dbReference>
<comment type="function">
    <text evidence="10">Catalyzes the NADPH-dependent reduction of beta-ketoacyl-ACP substrates to beta-hydroxyacyl-ACP products, the first reductive step in the elongation cycle of fatty acid biosynthesis.</text>
</comment>
<comment type="similarity">
    <text evidence="2 10">Belongs to the short-chain dehydrogenases/reductases (SDR) family.</text>
</comment>
<dbReference type="NCBIfam" id="NF004198">
    <property type="entry name" value="PRK05653.1-3"/>
    <property type="match status" value="1"/>
</dbReference>
<evidence type="ECO:0000256" key="10">
    <source>
        <dbReference type="RuleBase" id="RU366074"/>
    </source>
</evidence>
<dbReference type="SMART" id="SM00822">
    <property type="entry name" value="PKS_KR"/>
    <property type="match status" value="1"/>
</dbReference>
<accession>A0A1I2QFV7</accession>
<dbReference type="InterPro" id="IPR057326">
    <property type="entry name" value="KR_dom"/>
</dbReference>
<keyword evidence="14" id="KW-1185">Reference proteome</keyword>
<dbReference type="PRINTS" id="PR00081">
    <property type="entry name" value="GDHRDH"/>
</dbReference>
<evidence type="ECO:0000256" key="3">
    <source>
        <dbReference type="ARBA" id="ARBA00012948"/>
    </source>
</evidence>
<keyword evidence="10" id="KW-0276">Fatty acid metabolism</keyword>
<dbReference type="GO" id="GO:0004316">
    <property type="term" value="F:3-oxoacyl-[acyl-carrier-protein] reductase (NADPH) activity"/>
    <property type="evidence" value="ECO:0007669"/>
    <property type="project" value="UniProtKB-UniRule"/>
</dbReference>
<protein>
    <recommendedName>
        <fullName evidence="3 10">3-oxoacyl-[acyl-carrier-protein] reductase</fullName>
        <ecNumber evidence="3 10">1.1.1.100</ecNumber>
    </recommendedName>
</protein>
<dbReference type="InterPro" id="IPR011284">
    <property type="entry name" value="3oxo_ACP_reduc"/>
</dbReference>
<reference evidence="13 14" key="1">
    <citation type="submission" date="2016-10" db="EMBL/GenBank/DDBJ databases">
        <authorList>
            <person name="de Groot N.N."/>
        </authorList>
    </citation>
    <scope>NUCLEOTIDE SEQUENCE [LARGE SCALE GENOMIC DNA]</scope>
    <source>
        <strain evidence="13 14">NLAE-zl-G419</strain>
    </source>
</reference>
<feature type="binding site" evidence="9">
    <location>
        <position position="88"/>
    </location>
    <ligand>
        <name>NADP(+)</name>
        <dbReference type="ChEBI" id="CHEBI:58349"/>
    </ligand>
</feature>